<evidence type="ECO:0000256" key="5">
    <source>
        <dbReference type="ARBA" id="ARBA00022741"/>
    </source>
</evidence>
<dbReference type="PANTHER" id="PTHR12358:SF106">
    <property type="entry name" value="LIPID KINASE YEGS"/>
    <property type="match status" value="1"/>
</dbReference>
<name>A0A1I3USQ3_9LACT</name>
<evidence type="ECO:0000256" key="6">
    <source>
        <dbReference type="ARBA" id="ARBA00022840"/>
    </source>
</evidence>
<dbReference type="Gene3D" id="2.60.200.40">
    <property type="match status" value="1"/>
</dbReference>
<gene>
    <name evidence="12" type="ORF">SAMN04488569_100182</name>
</gene>
<dbReference type="EMBL" id="FOSJ01000001">
    <property type="protein sequence ID" value="SFJ84897.1"/>
    <property type="molecule type" value="Genomic_DNA"/>
</dbReference>
<keyword evidence="8" id="KW-0443">Lipid metabolism</keyword>
<dbReference type="Gene3D" id="3.40.50.10330">
    <property type="entry name" value="Probable inorganic polyphosphate/atp-NAD kinase, domain 1"/>
    <property type="match status" value="1"/>
</dbReference>
<reference evidence="13" key="1">
    <citation type="submission" date="2016-10" db="EMBL/GenBank/DDBJ databases">
        <authorList>
            <person name="Varghese N."/>
            <person name="Submissions S."/>
        </authorList>
    </citation>
    <scope>NUCLEOTIDE SEQUENCE [LARGE SCALE GENOMIC DNA]</scope>
    <source>
        <strain evidence="13">DSM 16108</strain>
    </source>
</reference>
<dbReference type="PROSITE" id="PS50146">
    <property type="entry name" value="DAGK"/>
    <property type="match status" value="1"/>
</dbReference>
<dbReference type="GO" id="GO:0005524">
    <property type="term" value="F:ATP binding"/>
    <property type="evidence" value="ECO:0007669"/>
    <property type="project" value="UniProtKB-KW"/>
</dbReference>
<evidence type="ECO:0000256" key="3">
    <source>
        <dbReference type="ARBA" id="ARBA00022516"/>
    </source>
</evidence>
<dbReference type="Proteomes" id="UP000199589">
    <property type="component" value="Unassembled WGS sequence"/>
</dbReference>
<comment type="similarity">
    <text evidence="2">Belongs to the diacylglycerol/lipid kinase family.</text>
</comment>
<dbReference type="RefSeq" id="WP_091895224.1">
    <property type="nucleotide sequence ID" value="NZ_FOSJ01000001.1"/>
</dbReference>
<dbReference type="GO" id="GO:0005886">
    <property type="term" value="C:plasma membrane"/>
    <property type="evidence" value="ECO:0007669"/>
    <property type="project" value="TreeGrafter"/>
</dbReference>
<evidence type="ECO:0000256" key="8">
    <source>
        <dbReference type="ARBA" id="ARBA00023098"/>
    </source>
</evidence>
<dbReference type="GO" id="GO:0004143">
    <property type="term" value="F:ATP-dependent diacylglycerol kinase activity"/>
    <property type="evidence" value="ECO:0007669"/>
    <property type="project" value="TreeGrafter"/>
</dbReference>
<evidence type="ECO:0000256" key="9">
    <source>
        <dbReference type="ARBA" id="ARBA00023209"/>
    </source>
</evidence>
<dbReference type="InterPro" id="IPR050187">
    <property type="entry name" value="Lipid_Phosphate_FormReg"/>
</dbReference>
<organism evidence="12 13">
    <name type="scientific">Marinilactibacillus piezotolerans</name>
    <dbReference type="NCBI Taxonomy" id="258723"/>
    <lineage>
        <taxon>Bacteria</taxon>
        <taxon>Bacillati</taxon>
        <taxon>Bacillota</taxon>
        <taxon>Bacilli</taxon>
        <taxon>Lactobacillales</taxon>
        <taxon>Carnobacteriaceae</taxon>
        <taxon>Marinilactibacillus</taxon>
    </lineage>
</organism>
<protein>
    <submittedName>
        <fullName evidence="12">Lipid kinase, YegS/Rv2252/BmrU family</fullName>
    </submittedName>
</protein>
<evidence type="ECO:0000259" key="11">
    <source>
        <dbReference type="PROSITE" id="PS50146"/>
    </source>
</evidence>
<keyword evidence="12" id="KW-0418">Kinase</keyword>
<evidence type="ECO:0000313" key="13">
    <source>
        <dbReference type="Proteomes" id="UP000199589"/>
    </source>
</evidence>
<dbReference type="SMART" id="SM00046">
    <property type="entry name" value="DAGKc"/>
    <property type="match status" value="1"/>
</dbReference>
<dbReference type="GO" id="GO:0008654">
    <property type="term" value="P:phospholipid biosynthetic process"/>
    <property type="evidence" value="ECO:0007669"/>
    <property type="project" value="UniProtKB-KW"/>
</dbReference>
<dbReference type="Pfam" id="PF00781">
    <property type="entry name" value="DAGK_cat"/>
    <property type="match status" value="1"/>
</dbReference>
<evidence type="ECO:0000256" key="2">
    <source>
        <dbReference type="ARBA" id="ARBA00005983"/>
    </source>
</evidence>
<dbReference type="NCBIfam" id="TIGR00147">
    <property type="entry name" value="YegS/Rv2252/BmrU family lipid kinase"/>
    <property type="match status" value="1"/>
</dbReference>
<sequence length="298" mass="33154">MKDIMIIANPSSGKKQAEEYAMRAKYLFEDNQRQADVRITECEEDIEKYVKEACKEKYDTVILLGGDGTVSKSGESLKNEKHRPKIGIIPTGTINNIARGLGISTNIDQAVEDLVNFKELVTDVGMINDRLFLSSISAGSIPETVWEVSKDQKEKLGPLAYFIEGFKSLREEENYSIDMSLDGKKMKFDLTLLVIGLSNSVAGIPNFFNEAAYDDGYLYLFGLKESTLGEKISVMTSLLNDNETLSDENNKGFVIPFKEGSFKSNHNLNVALDGEKGPCFPFDIKILPAFLTFLVPVN</sequence>
<keyword evidence="10" id="KW-1208">Phospholipid metabolism</keyword>
<comment type="cofactor">
    <cofactor evidence="1">
        <name>Mg(2+)</name>
        <dbReference type="ChEBI" id="CHEBI:18420"/>
    </cofactor>
</comment>
<keyword evidence="9" id="KW-0594">Phospholipid biosynthesis</keyword>
<dbReference type="InterPro" id="IPR016064">
    <property type="entry name" value="NAD/diacylglycerol_kinase_sf"/>
</dbReference>
<evidence type="ECO:0000256" key="4">
    <source>
        <dbReference type="ARBA" id="ARBA00022723"/>
    </source>
</evidence>
<dbReference type="AlphaFoldDB" id="A0A1I3USQ3"/>
<dbReference type="PANTHER" id="PTHR12358">
    <property type="entry name" value="SPHINGOSINE KINASE"/>
    <property type="match status" value="1"/>
</dbReference>
<proteinExistence type="inferred from homology"/>
<dbReference type="InterPro" id="IPR001206">
    <property type="entry name" value="Diacylglycerol_kinase_cat_dom"/>
</dbReference>
<keyword evidence="7" id="KW-0460">Magnesium</keyword>
<dbReference type="InterPro" id="IPR005218">
    <property type="entry name" value="Diacylglycerol/lipid_kinase"/>
</dbReference>
<keyword evidence="3" id="KW-0444">Lipid biosynthesis</keyword>
<accession>A0A1I3USQ3</accession>
<keyword evidence="13" id="KW-1185">Reference proteome</keyword>
<keyword evidence="6" id="KW-0067">ATP-binding</keyword>
<evidence type="ECO:0000256" key="10">
    <source>
        <dbReference type="ARBA" id="ARBA00023264"/>
    </source>
</evidence>
<evidence type="ECO:0000256" key="7">
    <source>
        <dbReference type="ARBA" id="ARBA00022842"/>
    </source>
</evidence>
<evidence type="ECO:0000256" key="1">
    <source>
        <dbReference type="ARBA" id="ARBA00001946"/>
    </source>
</evidence>
<feature type="domain" description="DAGKc" evidence="11">
    <location>
        <begin position="1"/>
        <end position="131"/>
    </location>
</feature>
<dbReference type="OrthoDB" id="142078at2"/>
<keyword evidence="4" id="KW-0479">Metal-binding</keyword>
<keyword evidence="5" id="KW-0547">Nucleotide-binding</keyword>
<dbReference type="SUPFAM" id="SSF111331">
    <property type="entry name" value="NAD kinase/diacylglycerol kinase-like"/>
    <property type="match status" value="1"/>
</dbReference>
<evidence type="ECO:0000313" key="12">
    <source>
        <dbReference type="EMBL" id="SFJ84897.1"/>
    </source>
</evidence>
<keyword evidence="12" id="KW-0808">Transferase</keyword>
<dbReference type="GO" id="GO:0046872">
    <property type="term" value="F:metal ion binding"/>
    <property type="evidence" value="ECO:0007669"/>
    <property type="project" value="UniProtKB-KW"/>
</dbReference>
<dbReference type="InterPro" id="IPR017438">
    <property type="entry name" value="ATP-NAD_kinase_N"/>
</dbReference>